<evidence type="ECO:0000313" key="2">
    <source>
        <dbReference type="Proteomes" id="UP001500575"/>
    </source>
</evidence>
<accession>A0ABP5KFR0</accession>
<dbReference type="Proteomes" id="UP001500575">
    <property type="component" value="Unassembled WGS sequence"/>
</dbReference>
<proteinExistence type="predicted"/>
<evidence type="ECO:0000313" key="1">
    <source>
        <dbReference type="EMBL" id="GAA2131889.1"/>
    </source>
</evidence>
<sequence length="179" mass="19123">MPVDANGTKVSQAVAIAAWTVVARDTLLTTARRYHSVITYKELASEVQEVSGITTAQRLDYWIGRLLENVAVEATQRGDPPLTALCVHQDGTIGPGYAKAPKSVASDPDADVDLLAAEHRLLCYRAYAEDLPADGGVAALTPQVAARKARRRKTEPVALPVCPIHSMELSTTGVCALCE</sequence>
<dbReference type="RefSeq" id="WP_344305194.1">
    <property type="nucleotide sequence ID" value="NZ_BAAAQQ010000013.1"/>
</dbReference>
<name>A0ABP5KFR0_9ACTN</name>
<comment type="caution">
    <text evidence="1">The sequence shown here is derived from an EMBL/GenBank/DDBJ whole genome shotgun (WGS) entry which is preliminary data.</text>
</comment>
<keyword evidence="2" id="KW-1185">Reference proteome</keyword>
<dbReference type="EMBL" id="BAAAQQ010000013">
    <property type="protein sequence ID" value="GAA2131889.1"/>
    <property type="molecule type" value="Genomic_DNA"/>
</dbReference>
<protein>
    <submittedName>
        <fullName evidence="1">Uncharacterized protein</fullName>
    </submittedName>
</protein>
<organism evidence="1 2">
    <name type="scientific">Nocardioides bigeumensis</name>
    <dbReference type="NCBI Taxonomy" id="433657"/>
    <lineage>
        <taxon>Bacteria</taxon>
        <taxon>Bacillati</taxon>
        <taxon>Actinomycetota</taxon>
        <taxon>Actinomycetes</taxon>
        <taxon>Propionibacteriales</taxon>
        <taxon>Nocardioidaceae</taxon>
        <taxon>Nocardioides</taxon>
    </lineage>
</organism>
<reference evidence="2" key="1">
    <citation type="journal article" date="2019" name="Int. J. Syst. Evol. Microbiol.">
        <title>The Global Catalogue of Microorganisms (GCM) 10K type strain sequencing project: providing services to taxonomists for standard genome sequencing and annotation.</title>
        <authorList>
            <consortium name="The Broad Institute Genomics Platform"/>
            <consortium name="The Broad Institute Genome Sequencing Center for Infectious Disease"/>
            <person name="Wu L."/>
            <person name="Ma J."/>
        </authorList>
    </citation>
    <scope>NUCLEOTIDE SEQUENCE [LARGE SCALE GENOMIC DNA]</scope>
    <source>
        <strain evidence="2">JCM 16021</strain>
    </source>
</reference>
<gene>
    <name evidence="1" type="ORF">GCM10009843_35870</name>
</gene>